<dbReference type="GO" id="GO:0015074">
    <property type="term" value="P:DNA integration"/>
    <property type="evidence" value="ECO:0007669"/>
    <property type="project" value="UniProtKB-KW"/>
</dbReference>
<accession>A0A6M0K2Z6</accession>
<evidence type="ECO:0000313" key="8">
    <source>
        <dbReference type="EMBL" id="NEV64148.1"/>
    </source>
</evidence>
<dbReference type="GO" id="GO:0003677">
    <property type="term" value="F:DNA binding"/>
    <property type="evidence" value="ECO:0007669"/>
    <property type="project" value="UniProtKB-UniRule"/>
</dbReference>
<dbReference type="Gene3D" id="1.10.443.10">
    <property type="entry name" value="Intergrase catalytic core"/>
    <property type="match status" value="1"/>
</dbReference>
<evidence type="ECO:0000256" key="4">
    <source>
        <dbReference type="ARBA" id="ARBA00023172"/>
    </source>
</evidence>
<dbReference type="InterPro" id="IPR053876">
    <property type="entry name" value="Phage_int_M"/>
</dbReference>
<dbReference type="InterPro" id="IPR038488">
    <property type="entry name" value="Integrase_DNA-bd_sf"/>
</dbReference>
<gene>
    <name evidence="8" type="ORF">G3446_20045</name>
</gene>
<dbReference type="Pfam" id="PF13356">
    <property type="entry name" value="Arm-DNA-bind_3"/>
    <property type="match status" value="1"/>
</dbReference>
<evidence type="ECO:0000313" key="9">
    <source>
        <dbReference type="Proteomes" id="UP000483379"/>
    </source>
</evidence>
<evidence type="ECO:0000259" key="7">
    <source>
        <dbReference type="PROSITE" id="PS51900"/>
    </source>
</evidence>
<keyword evidence="4" id="KW-0233">DNA recombination</keyword>
<reference evidence="8 9" key="1">
    <citation type="submission" date="2020-02" db="EMBL/GenBank/DDBJ databases">
        <title>Genome sequences of Thiorhodococcus mannitoliphagus and Thiorhodococcus minor, purple sulfur photosynthetic bacteria in the gammaproteobacterial family, Chromatiaceae.</title>
        <authorList>
            <person name="Aviles F.A."/>
            <person name="Meyer T.E."/>
            <person name="Kyndt J.A."/>
        </authorList>
    </citation>
    <scope>NUCLEOTIDE SEQUENCE [LARGE SCALE GENOMIC DNA]</scope>
    <source>
        <strain evidence="8 9">DSM 11518</strain>
    </source>
</reference>
<sequence length="430" mass="49015">MPSKRLTAPFVEKVSAPDDKPQEDYFDTITPSFGLRVGKRRKTYFVMVRTLKNGKWTMTRVTLGTTVELDLKTAREQARDAIERAAQGLAPAEVKAERKAAQAEESRNTFASVRDEFLVKYRGRQNRKPAPRTMAEIKRVLSSDLFADWSERPLAKITRRDVLDVLDILVERDAEVMANRTLAYLSMLFGWALHREIITTDPTDNIKKPGTEQSRERVLELAELRAIWQATEPTQANHGDLFTGIVRILMLTGQRREEVAGMRWAELNLDARTWTLPANRTKNKREHLVPLSDPVLEIIQARKTEQEAMRLKTEYVFTSFGSRPFSGWSKSKARLDGRASIAKWTLHDLRRTLATRMAEDLRIPPHIIEATINHVSGARAGVAGTYNRALYLDERRQALEAWAGYVRRICFAEQAEQSNVVELSTTRALG</sequence>
<dbReference type="CDD" id="cd00801">
    <property type="entry name" value="INT_P4_C"/>
    <property type="match status" value="1"/>
</dbReference>
<keyword evidence="9" id="KW-1185">Reference proteome</keyword>
<dbReference type="PANTHER" id="PTHR30629:SF2">
    <property type="entry name" value="PROPHAGE INTEGRASE INTS-RELATED"/>
    <property type="match status" value="1"/>
</dbReference>
<dbReference type="Gene3D" id="3.30.160.390">
    <property type="entry name" value="Integrase, DNA-binding domain"/>
    <property type="match status" value="1"/>
</dbReference>
<dbReference type="PANTHER" id="PTHR30629">
    <property type="entry name" value="PROPHAGE INTEGRASE"/>
    <property type="match status" value="1"/>
</dbReference>
<comment type="similarity">
    <text evidence="1">Belongs to the 'phage' integrase family.</text>
</comment>
<dbReference type="InterPro" id="IPR010998">
    <property type="entry name" value="Integrase_recombinase_N"/>
</dbReference>
<evidence type="ECO:0000256" key="2">
    <source>
        <dbReference type="ARBA" id="ARBA00022908"/>
    </source>
</evidence>
<organism evidence="8 9">
    <name type="scientific">Thiorhodococcus minor</name>
    <dbReference type="NCBI Taxonomy" id="57489"/>
    <lineage>
        <taxon>Bacteria</taxon>
        <taxon>Pseudomonadati</taxon>
        <taxon>Pseudomonadota</taxon>
        <taxon>Gammaproteobacteria</taxon>
        <taxon>Chromatiales</taxon>
        <taxon>Chromatiaceae</taxon>
        <taxon>Thiorhodococcus</taxon>
    </lineage>
</organism>
<comment type="caution">
    <text evidence="8">The sequence shown here is derived from an EMBL/GenBank/DDBJ whole genome shotgun (WGS) entry which is preliminary data.</text>
</comment>
<evidence type="ECO:0000256" key="5">
    <source>
        <dbReference type="PROSITE-ProRule" id="PRU01248"/>
    </source>
</evidence>
<dbReference type="Pfam" id="PF00589">
    <property type="entry name" value="Phage_integrase"/>
    <property type="match status" value="1"/>
</dbReference>
<proteinExistence type="inferred from homology"/>
<dbReference type="EMBL" id="JAAIJQ010000075">
    <property type="protein sequence ID" value="NEV64148.1"/>
    <property type="molecule type" value="Genomic_DNA"/>
</dbReference>
<dbReference type="Gene3D" id="1.10.150.130">
    <property type="match status" value="1"/>
</dbReference>
<dbReference type="GO" id="GO:0006310">
    <property type="term" value="P:DNA recombination"/>
    <property type="evidence" value="ECO:0007669"/>
    <property type="project" value="UniProtKB-KW"/>
</dbReference>
<dbReference type="InterPro" id="IPR011010">
    <property type="entry name" value="DNA_brk_join_enz"/>
</dbReference>
<evidence type="ECO:0000256" key="1">
    <source>
        <dbReference type="ARBA" id="ARBA00008857"/>
    </source>
</evidence>
<dbReference type="PROSITE" id="PS51898">
    <property type="entry name" value="TYR_RECOMBINASE"/>
    <property type="match status" value="1"/>
</dbReference>
<feature type="domain" description="Tyr recombinase" evidence="6">
    <location>
        <begin position="214"/>
        <end position="400"/>
    </location>
</feature>
<keyword evidence="3 5" id="KW-0238">DNA-binding</keyword>
<dbReference type="Pfam" id="PF22022">
    <property type="entry name" value="Phage_int_M"/>
    <property type="match status" value="1"/>
</dbReference>
<evidence type="ECO:0000259" key="6">
    <source>
        <dbReference type="PROSITE" id="PS51898"/>
    </source>
</evidence>
<name>A0A6M0K2Z6_9GAMM</name>
<dbReference type="AlphaFoldDB" id="A0A6M0K2Z6"/>
<dbReference type="InterPro" id="IPR025166">
    <property type="entry name" value="Integrase_DNA_bind_dom"/>
</dbReference>
<dbReference type="RefSeq" id="WP_164454682.1">
    <property type="nucleotide sequence ID" value="NZ_JAAIJQ010000075.1"/>
</dbReference>
<protein>
    <submittedName>
        <fullName evidence="8">Tyrosine-type recombinase/integrase</fullName>
    </submittedName>
</protein>
<dbReference type="InterPro" id="IPR013762">
    <property type="entry name" value="Integrase-like_cat_sf"/>
</dbReference>
<dbReference type="InterPro" id="IPR050808">
    <property type="entry name" value="Phage_Integrase"/>
</dbReference>
<dbReference type="Proteomes" id="UP000483379">
    <property type="component" value="Unassembled WGS sequence"/>
</dbReference>
<keyword evidence="2" id="KW-0229">DNA integration</keyword>
<evidence type="ECO:0000256" key="3">
    <source>
        <dbReference type="ARBA" id="ARBA00023125"/>
    </source>
</evidence>
<dbReference type="SUPFAM" id="SSF56349">
    <property type="entry name" value="DNA breaking-rejoining enzymes"/>
    <property type="match status" value="1"/>
</dbReference>
<dbReference type="InterPro" id="IPR002104">
    <property type="entry name" value="Integrase_catalytic"/>
</dbReference>
<dbReference type="InterPro" id="IPR044068">
    <property type="entry name" value="CB"/>
</dbReference>
<dbReference type="PROSITE" id="PS51900">
    <property type="entry name" value="CB"/>
    <property type="match status" value="1"/>
</dbReference>
<feature type="domain" description="Core-binding (CB)" evidence="7">
    <location>
        <begin position="108"/>
        <end position="193"/>
    </location>
</feature>